<evidence type="ECO:0000259" key="3">
    <source>
        <dbReference type="PROSITE" id="PS50883"/>
    </source>
</evidence>
<dbReference type="EMBL" id="JACHVX010000002">
    <property type="protein sequence ID" value="MBB2923014.1"/>
    <property type="molecule type" value="Genomic_DNA"/>
</dbReference>
<feature type="transmembrane region" description="Helical" evidence="2">
    <location>
        <begin position="16"/>
        <end position="35"/>
    </location>
</feature>
<feature type="region of interest" description="Disordered" evidence="1">
    <location>
        <begin position="647"/>
        <end position="672"/>
    </location>
</feature>
<accession>A0A7W4UFT2</accession>
<dbReference type="CDD" id="cd01948">
    <property type="entry name" value="EAL"/>
    <property type="match status" value="1"/>
</dbReference>
<evidence type="ECO:0000313" key="6">
    <source>
        <dbReference type="Proteomes" id="UP000518206"/>
    </source>
</evidence>
<gene>
    <name evidence="5" type="ORF">FHR80_001926</name>
</gene>
<reference evidence="5 6" key="1">
    <citation type="submission" date="2020-08" db="EMBL/GenBank/DDBJ databases">
        <title>The Agave Microbiome: Exploring the role of microbial communities in plant adaptations to desert environments.</title>
        <authorList>
            <person name="Partida-Martinez L.P."/>
        </authorList>
    </citation>
    <scope>NUCLEOTIDE SEQUENCE [LARGE SCALE GENOMIC DNA]</scope>
    <source>
        <strain evidence="5 6">RAS26</strain>
    </source>
</reference>
<name>A0A7W4UFT2_9CELL</name>
<dbReference type="RefSeq" id="WP_183295828.1">
    <property type="nucleotide sequence ID" value="NZ_JACHVX010000002.1"/>
</dbReference>
<comment type="caution">
    <text evidence="5">The sequence shown here is derived from an EMBL/GenBank/DDBJ whole genome shotgun (WGS) entry which is preliminary data.</text>
</comment>
<feature type="compositionally biased region" description="Low complexity" evidence="1">
    <location>
        <begin position="653"/>
        <end position="672"/>
    </location>
</feature>
<keyword evidence="2" id="KW-1133">Transmembrane helix</keyword>
<dbReference type="SMART" id="SM00052">
    <property type="entry name" value="EAL"/>
    <property type="match status" value="1"/>
</dbReference>
<dbReference type="PROSITE" id="PS50887">
    <property type="entry name" value="GGDEF"/>
    <property type="match status" value="1"/>
</dbReference>
<feature type="domain" description="GGDEF" evidence="4">
    <location>
        <begin position="257"/>
        <end position="389"/>
    </location>
</feature>
<keyword evidence="2" id="KW-0472">Membrane</keyword>
<dbReference type="SUPFAM" id="SSF55073">
    <property type="entry name" value="Nucleotide cyclase"/>
    <property type="match status" value="1"/>
</dbReference>
<dbReference type="Pfam" id="PF00990">
    <property type="entry name" value="GGDEF"/>
    <property type="match status" value="1"/>
</dbReference>
<proteinExistence type="predicted"/>
<dbReference type="PROSITE" id="PS50883">
    <property type="entry name" value="EAL"/>
    <property type="match status" value="1"/>
</dbReference>
<feature type="transmembrane region" description="Helical" evidence="2">
    <location>
        <begin position="193"/>
        <end position="212"/>
    </location>
</feature>
<dbReference type="SUPFAM" id="SSF141868">
    <property type="entry name" value="EAL domain-like"/>
    <property type="match status" value="1"/>
</dbReference>
<organism evidence="5 6">
    <name type="scientific">Cellulomonas cellasea</name>
    <dbReference type="NCBI Taxonomy" id="43670"/>
    <lineage>
        <taxon>Bacteria</taxon>
        <taxon>Bacillati</taxon>
        <taxon>Actinomycetota</taxon>
        <taxon>Actinomycetes</taxon>
        <taxon>Micrococcales</taxon>
        <taxon>Cellulomonadaceae</taxon>
        <taxon>Cellulomonas</taxon>
    </lineage>
</organism>
<dbReference type="SMART" id="SM00267">
    <property type="entry name" value="GGDEF"/>
    <property type="match status" value="1"/>
</dbReference>
<evidence type="ECO:0000256" key="1">
    <source>
        <dbReference type="SAM" id="MobiDB-lite"/>
    </source>
</evidence>
<dbReference type="CDD" id="cd01949">
    <property type="entry name" value="GGDEF"/>
    <property type="match status" value="1"/>
</dbReference>
<dbReference type="Gene3D" id="3.20.20.450">
    <property type="entry name" value="EAL domain"/>
    <property type="match status" value="1"/>
</dbReference>
<evidence type="ECO:0000313" key="5">
    <source>
        <dbReference type="EMBL" id="MBB2923014.1"/>
    </source>
</evidence>
<dbReference type="InterPro" id="IPR029787">
    <property type="entry name" value="Nucleotide_cyclase"/>
</dbReference>
<dbReference type="PANTHER" id="PTHR44757">
    <property type="entry name" value="DIGUANYLATE CYCLASE DGCP"/>
    <property type="match status" value="1"/>
</dbReference>
<dbReference type="InterPro" id="IPR052155">
    <property type="entry name" value="Biofilm_reg_signaling"/>
</dbReference>
<keyword evidence="2" id="KW-0812">Transmembrane</keyword>
<sequence length="672" mass="71022">MSGPGSSGRTLGSRLFATYAAASLVPIVGISALLIGGARSDALNTGLLQAKAQAAVIQQMAIGPALRDAHLDGTVRDEALTEDAVRRLGESTQLAVFNASVVHLRVRDESGRVLFTDDGSDRSPQPAGSADFRAAVAGTPVASLVEDGVDGTVVRVTQPIIVSTAGRASGVLEVELPYEPIQQNLDASLRSTYGRLAGGLLVLYVVLASISWSTTRRLRQHAAEREHEATHDQLTGLPNRALLRERVRRMTDRGTEPHGALALVDLDRFKDVNDTLGHHAGDVLLEVVARRLQGALRPDDTVARIGGDEFALVLPGVTTADEAQALLARVVDELGADIDLDGTPIRIDASIGVALSPQHGASFAELLRHADAAMYRGKRGTSSVVIYEPGAAEAPTGHGLLMRELAAALDHDELVLHYQPQVDLVTGRVVGLEALVRWQHPTRGLLAPVEFLPTLEQSHLIDPFTAWVLGRALADRARWAELGRDLSVAVNVSPRNLTTTGLVGTVAELLERTGTPADRLTVEVTESAFGTETEQAGAVLRALDDLGARVSLDDFGTGYTSLRQLRSLPFAEVKIDRAFVAGVASPDPDADRAVVASVVGLAHGLGCVVVAEGVEDDAAAAWLRAAGCDVAQGYHYARPGPWPDVLGLHADTTHSTHSPHSTDSTESQVVAP</sequence>
<evidence type="ECO:0000256" key="2">
    <source>
        <dbReference type="SAM" id="Phobius"/>
    </source>
</evidence>
<feature type="domain" description="EAL" evidence="3">
    <location>
        <begin position="398"/>
        <end position="653"/>
    </location>
</feature>
<dbReference type="Gene3D" id="3.30.70.270">
    <property type="match status" value="1"/>
</dbReference>
<dbReference type="AlphaFoldDB" id="A0A7W4UFT2"/>
<dbReference type="Proteomes" id="UP000518206">
    <property type="component" value="Unassembled WGS sequence"/>
</dbReference>
<dbReference type="InterPro" id="IPR035919">
    <property type="entry name" value="EAL_sf"/>
</dbReference>
<reference evidence="5 6" key="2">
    <citation type="submission" date="2020-08" db="EMBL/GenBank/DDBJ databases">
        <authorList>
            <person name="Partida-Martinez L."/>
            <person name="Huntemann M."/>
            <person name="Clum A."/>
            <person name="Wang J."/>
            <person name="Palaniappan K."/>
            <person name="Ritter S."/>
            <person name="Chen I.-M."/>
            <person name="Stamatis D."/>
            <person name="Reddy T."/>
            <person name="O'Malley R."/>
            <person name="Daum C."/>
            <person name="Shapiro N."/>
            <person name="Ivanova N."/>
            <person name="Kyrpides N."/>
            <person name="Woyke T."/>
        </authorList>
    </citation>
    <scope>NUCLEOTIDE SEQUENCE [LARGE SCALE GENOMIC DNA]</scope>
    <source>
        <strain evidence="5 6">RAS26</strain>
    </source>
</reference>
<dbReference type="InterPro" id="IPR000160">
    <property type="entry name" value="GGDEF_dom"/>
</dbReference>
<protein>
    <submittedName>
        <fullName evidence="5">Diguanylate cyclase (GGDEF)-like protein</fullName>
    </submittedName>
</protein>
<dbReference type="NCBIfam" id="TIGR00254">
    <property type="entry name" value="GGDEF"/>
    <property type="match status" value="1"/>
</dbReference>
<dbReference type="Pfam" id="PF00563">
    <property type="entry name" value="EAL"/>
    <property type="match status" value="1"/>
</dbReference>
<dbReference type="InterPro" id="IPR001633">
    <property type="entry name" value="EAL_dom"/>
</dbReference>
<dbReference type="PANTHER" id="PTHR44757:SF2">
    <property type="entry name" value="BIOFILM ARCHITECTURE MAINTENANCE PROTEIN MBAA"/>
    <property type="match status" value="1"/>
</dbReference>
<dbReference type="InterPro" id="IPR043128">
    <property type="entry name" value="Rev_trsase/Diguanyl_cyclase"/>
</dbReference>
<evidence type="ECO:0000259" key="4">
    <source>
        <dbReference type="PROSITE" id="PS50887"/>
    </source>
</evidence>